<sequence>MVYHVNVMSSAAYMWADLHYQDARGRLAALKKSKRLARTLEVRSCSNNHNIKAIQQSTKRSSELEFELTQQWRSLFLRTENTLVLETAQLHANFLRLKELREICKRDLEAISMVPSDK</sequence>
<dbReference type="AlphaFoldDB" id="A0A9E7L631"/>
<reference evidence="1" key="1">
    <citation type="submission" date="2022-05" db="EMBL/GenBank/DDBJ databases">
        <title>The Musa troglodytarum L. genome provides insights into the mechanism of non-climacteric behaviour and enrichment of carotenoids.</title>
        <authorList>
            <person name="Wang J."/>
        </authorList>
    </citation>
    <scope>NUCLEOTIDE SEQUENCE</scope>
    <source>
        <tissue evidence="1">Leaf</tissue>
    </source>
</reference>
<dbReference type="PANTHER" id="PTHR33924">
    <property type="entry name" value="CATION-TRANSPORTING ATPASE"/>
    <property type="match status" value="1"/>
</dbReference>
<dbReference type="EMBL" id="CP097511">
    <property type="protein sequence ID" value="URE45622.1"/>
    <property type="molecule type" value="Genomic_DNA"/>
</dbReference>
<evidence type="ECO:0000313" key="1">
    <source>
        <dbReference type="EMBL" id="URE45622.1"/>
    </source>
</evidence>
<evidence type="ECO:0000313" key="2">
    <source>
        <dbReference type="Proteomes" id="UP001055439"/>
    </source>
</evidence>
<dbReference type="Proteomes" id="UP001055439">
    <property type="component" value="Chromosome 9"/>
</dbReference>
<keyword evidence="2" id="KW-1185">Reference proteome</keyword>
<accession>A0A9E7L631</accession>
<gene>
    <name evidence="1" type="ORF">MUK42_25149</name>
</gene>
<dbReference type="PANTHER" id="PTHR33924:SF1">
    <property type="entry name" value="DNA-DIRECTED RNA POLYMERASE SUBUNIT BETA"/>
    <property type="match status" value="1"/>
</dbReference>
<protein>
    <submittedName>
        <fullName evidence="1">Uncharacterized protein</fullName>
    </submittedName>
</protein>
<proteinExistence type="predicted"/>
<name>A0A9E7L631_9LILI</name>
<organism evidence="1 2">
    <name type="scientific">Musa troglodytarum</name>
    <name type="common">fe'i banana</name>
    <dbReference type="NCBI Taxonomy" id="320322"/>
    <lineage>
        <taxon>Eukaryota</taxon>
        <taxon>Viridiplantae</taxon>
        <taxon>Streptophyta</taxon>
        <taxon>Embryophyta</taxon>
        <taxon>Tracheophyta</taxon>
        <taxon>Spermatophyta</taxon>
        <taxon>Magnoliopsida</taxon>
        <taxon>Liliopsida</taxon>
        <taxon>Zingiberales</taxon>
        <taxon>Musaceae</taxon>
        <taxon>Musa</taxon>
    </lineage>
</organism>
<dbReference type="OrthoDB" id="1907176at2759"/>